<evidence type="ECO:0000313" key="4">
    <source>
        <dbReference type="RefSeq" id="XP_026739646.1"/>
    </source>
</evidence>
<dbReference type="FunCoup" id="A0A7E5WHK9">
    <property type="interactions" value="922"/>
</dbReference>
<dbReference type="InParanoid" id="A0A7E5WHK9"/>
<keyword evidence="3" id="KW-1185">Reference proteome</keyword>
<feature type="compositionally biased region" description="Basic and acidic residues" evidence="1">
    <location>
        <begin position="1253"/>
        <end position="1263"/>
    </location>
</feature>
<feature type="region of interest" description="Disordered" evidence="1">
    <location>
        <begin position="1501"/>
        <end position="1531"/>
    </location>
</feature>
<reference evidence="4" key="1">
    <citation type="submission" date="2025-08" db="UniProtKB">
        <authorList>
            <consortium name="RefSeq"/>
        </authorList>
    </citation>
    <scope>IDENTIFICATION</scope>
</reference>
<accession>A0A7E5WHK9</accession>
<proteinExistence type="predicted"/>
<sequence length="1531" mass="171158">MDDPGTEALRKLAPQWSLAGDEQLLTILQNTHQRLLSKCHDTNSQLEKMATALNDASVRLQNVNNQFMALSSSQFIESRVYDDDDVVTTDPAVKESPPPSVTDELSSLKRGVWALEGAHEALAILHDSDTDTDSADEMPARLVLKPRDMYADRPLPYIIGSQPWKNKWHAGLLLEDSDSDSSTSKVAPDSEQYSHSEREDSPSRVHVADTHTTISEASSELPSEPGSLPKPSPADVATEIARRLGGKEPAKVDQEPVYEEPAKPTIKKLYRPQDPVVSTVFPESPPPLSRSASGDSTSSDIFADLHRPAYSKPQDNDLFHFRDDEPDDEGDIFSDFAKPSSDQVKPTSLFDAGPTPNMFKSERQPEAANQNTETQAEKGVKKPVGGISLFGKNDTESIGAAILKRNQRKPSTSGEESGSDFKTEGTQPSEKNKTEKDIFDDLFARSEPKKIAKDKINIVKDVQKEIVKKNEMKKVKNDNVGKEKIDLFNDNLFDDIDDIFTTNVVKMPTNNTKSIFDDDDDLFAEIAAPKVIKNEASSSNKKREALFDSEDELFSENVSKNVEKPVKTEKSIVKENSKLREPNNSLFDENDDLFNDVKSTNQLRDTKIMTIHDTKVVNTEYEIKKDKATTFKSTSLFGDDDEDDDHIFSETKVKSTVKIHDDENKKSNSDEVKNKIDNKINNNTINESVTKNPNLVENLVNNTNLPKTTEESPFKISGLLNKMMEASSSDDDLSDENFGDQSESPKDDKIQNINQQSIFDNDLDIDMFKERNNVEKGKDMSENLKGEKIVKDPYKNAIESAAKDNVKDATKDNLKDIKTTTPKDILKDTKATTAKDDIINATENLGKDNIRDMKANTATEALKNITEKDLLKDTTSSVEDIKGTTEKDNLKGEKEINDTKENLDDFTFNDILNIAQKDIKDSEPIEDGIFKKPKTQTGNNEIIPTSVTANIFSEILSEPPIFEKPKEPKKSKNVNALFDDDSDDESLFFKKDDVISDEKPPDFKPAQDRLFGIFTDEPPDDDFKAGHLDDDIFSTLPKPKIPQQNLPNSTTVKNVETTIPNNNFNIGDVLLNLPETTIEPPKLPISTSEVPENKIPIHEKLDSTIENLGTVLLDTDEKIDSVSEANLFESKKDKIPFQKGNPVEDMIKDTDDIFQDKSKIIVKKELKPEDLKSEEKDLTEKSEPKKVGKLKVGLNINVNALLPGASPKKTKINDQTDGQAQSQTQNLDKKVEKQDLDLPRSVSFDGNPDSEVLDNKLSKERPRIQVKRRPSTRRARKEAVRKSGIDFGDDSTDNSSSIDDAPKHTKNQPEIPKSENLDQIDGKNSESSNQIEDLDNKPIQTETQAEIQVETPKQDEIKPTYSRDIKSKVVYILNDEDIFDSPVEKSDPNPDKSENINSNVDLNPGVSTLGQVYDKTDKTEPKSSLFDDDDDDDEMFKGKTVKKQTIFDSDSDEELFGSKKEKVKVKEVKKDIKVKGNLFGDEDDDDDDLFGVKTKKVVEIKPQSSRSTVKETPKSSAPVFEDPLSMFGDDD</sequence>
<name>A0A7E5WHK9_TRINI</name>
<dbReference type="KEGG" id="tnl:113502322"/>
<feature type="region of interest" description="Disordered" evidence="1">
    <location>
        <begin position="726"/>
        <end position="752"/>
    </location>
</feature>
<dbReference type="InterPro" id="IPR029341">
    <property type="entry name" value="FAM21/CAPZIP"/>
</dbReference>
<feature type="compositionally biased region" description="Basic and acidic residues" evidence="1">
    <location>
        <begin position="1312"/>
        <end position="1324"/>
    </location>
</feature>
<feature type="compositionally biased region" description="Polar residues" evidence="1">
    <location>
        <begin position="1213"/>
        <end position="1226"/>
    </location>
</feature>
<feature type="compositionally biased region" description="Basic and acidic residues" evidence="1">
    <location>
        <begin position="192"/>
        <end position="209"/>
    </location>
</feature>
<evidence type="ECO:0000256" key="1">
    <source>
        <dbReference type="SAM" id="MobiDB-lite"/>
    </source>
</evidence>
<feature type="region of interest" description="Disordered" evidence="1">
    <location>
        <begin position="1377"/>
        <end position="1435"/>
    </location>
</feature>
<dbReference type="RefSeq" id="XP_026739646.1">
    <property type="nucleotide sequence ID" value="XM_026883845.1"/>
</dbReference>
<dbReference type="OrthoDB" id="751084at2759"/>
<dbReference type="Proteomes" id="UP000322000">
    <property type="component" value="Chromosome 17"/>
</dbReference>
<feature type="compositionally biased region" description="Basic and acidic residues" evidence="1">
    <location>
        <begin position="240"/>
        <end position="254"/>
    </location>
</feature>
<gene>
    <name evidence="4" type="primary">LOC113502322</name>
</gene>
<organism evidence="3 4">
    <name type="scientific">Trichoplusia ni</name>
    <name type="common">Cabbage looper</name>
    <dbReference type="NCBI Taxonomy" id="7111"/>
    <lineage>
        <taxon>Eukaryota</taxon>
        <taxon>Metazoa</taxon>
        <taxon>Ecdysozoa</taxon>
        <taxon>Arthropoda</taxon>
        <taxon>Hexapoda</taxon>
        <taxon>Insecta</taxon>
        <taxon>Pterygota</taxon>
        <taxon>Neoptera</taxon>
        <taxon>Endopterygota</taxon>
        <taxon>Lepidoptera</taxon>
        <taxon>Glossata</taxon>
        <taxon>Ditrysia</taxon>
        <taxon>Noctuoidea</taxon>
        <taxon>Noctuidae</taxon>
        <taxon>Plusiinae</taxon>
        <taxon>Trichoplusia</taxon>
    </lineage>
</organism>
<feature type="compositionally biased region" description="Polar residues" evidence="1">
    <location>
        <begin position="1395"/>
        <end position="1410"/>
    </location>
</feature>
<feature type="compositionally biased region" description="Basic residues" evidence="1">
    <location>
        <begin position="1264"/>
        <end position="1276"/>
    </location>
</feature>
<feature type="compositionally biased region" description="Basic and acidic residues" evidence="1">
    <location>
        <begin position="430"/>
        <end position="440"/>
    </location>
</feature>
<feature type="compositionally biased region" description="Basic and acidic residues" evidence="1">
    <location>
        <begin position="1227"/>
        <end position="1238"/>
    </location>
</feature>
<evidence type="ECO:0000313" key="3">
    <source>
        <dbReference type="Proteomes" id="UP000322000"/>
    </source>
</evidence>
<feature type="domain" description="FAM21/CAPZIP" evidence="2">
    <location>
        <begin position="1182"/>
        <end position="1294"/>
    </location>
</feature>
<feature type="compositionally biased region" description="Basic and acidic residues" evidence="1">
    <location>
        <begin position="1382"/>
        <end position="1394"/>
    </location>
</feature>
<feature type="compositionally biased region" description="Low complexity" evidence="1">
    <location>
        <begin position="289"/>
        <end position="299"/>
    </location>
</feature>
<feature type="compositionally biased region" description="Low complexity" evidence="1">
    <location>
        <begin position="215"/>
        <end position="229"/>
    </location>
</feature>
<feature type="region of interest" description="Disordered" evidence="1">
    <location>
        <begin position="177"/>
        <end position="440"/>
    </location>
</feature>
<dbReference type="GeneID" id="113502322"/>
<feature type="compositionally biased region" description="Acidic residues" evidence="1">
    <location>
        <begin position="728"/>
        <end position="738"/>
    </location>
</feature>
<feature type="compositionally biased region" description="Basic and acidic residues" evidence="1">
    <location>
        <begin position="314"/>
        <end position="323"/>
    </location>
</feature>
<protein>
    <submittedName>
        <fullName evidence="4">WASH complex subunit 2 isoform X1</fullName>
    </submittedName>
</protein>
<feature type="region of interest" description="Disordered" evidence="1">
    <location>
        <begin position="1202"/>
        <end position="1362"/>
    </location>
</feature>
<feature type="compositionally biased region" description="Basic and acidic residues" evidence="1">
    <location>
        <begin position="1352"/>
        <end position="1362"/>
    </location>
</feature>
<dbReference type="CTD" id="37331"/>
<dbReference type="Pfam" id="PF15255">
    <property type="entry name" value="CAP-ZIP_m"/>
    <property type="match status" value="1"/>
</dbReference>
<evidence type="ECO:0000259" key="2">
    <source>
        <dbReference type="Pfam" id="PF15255"/>
    </source>
</evidence>